<accession>A0A0J7XYC7</accession>
<dbReference type="AlphaFoldDB" id="A0A0J7XYC7"/>
<protein>
    <recommendedName>
        <fullName evidence="3">Pili assembly chaperone N-terminal domain-containing protein</fullName>
    </recommendedName>
</protein>
<sequence>MNMPALIAITSFLVRAAAIPIALAVMLGPLAAVPARAGIALSKVIVDLAPDAPPRDDIEVINDGNERQYVVAEPALIQAAGTAQEKRIDSSDPMVTGLLVTPQKLVLEAGERKLIRVALIAPRGANERVFRVAIKPVAGTVEAEQTSLKVFVGYDVLVIARATSVAGKVVAARSSNAITFHNRSNASVEMSDGHQCDEGRKNCLPLPAMRLYSGADWTVPIKQAALVEYRMQQGKLSSTESF</sequence>
<dbReference type="Gene3D" id="2.60.40.10">
    <property type="entry name" value="Immunoglobulins"/>
    <property type="match status" value="1"/>
</dbReference>
<evidence type="ECO:0008006" key="3">
    <source>
        <dbReference type="Google" id="ProtNLM"/>
    </source>
</evidence>
<comment type="caution">
    <text evidence="1">The sequence shown here is derived from an EMBL/GenBank/DDBJ whole genome shotgun (WGS) entry which is preliminary data.</text>
</comment>
<dbReference type="PATRIC" id="fig|1114963.3.peg.1995"/>
<name>A0A0J7XYC7_9SPHN</name>
<evidence type="ECO:0000313" key="1">
    <source>
        <dbReference type="EMBL" id="KMS56676.1"/>
    </source>
</evidence>
<reference evidence="1 2" key="1">
    <citation type="journal article" date="2015" name="G3 (Bethesda)">
        <title>Insights into Ongoing Evolution of the Hexachlorocyclohexane Catabolic Pathway from Comparative Genomics of Ten Sphingomonadaceae Strains.</title>
        <authorList>
            <person name="Pearce S.L."/>
            <person name="Oakeshott J.G."/>
            <person name="Pandey G."/>
        </authorList>
    </citation>
    <scope>NUCLEOTIDE SEQUENCE [LARGE SCALE GENOMIC DNA]</scope>
    <source>
        <strain evidence="1 2">LL02</strain>
    </source>
</reference>
<dbReference type="OrthoDB" id="7630309at2"/>
<dbReference type="EMBL" id="JACU01000004">
    <property type="protein sequence ID" value="KMS56676.1"/>
    <property type="molecule type" value="Genomic_DNA"/>
</dbReference>
<organism evidence="1 2">
    <name type="scientific">Novosphingobium barchaimii LL02</name>
    <dbReference type="NCBI Taxonomy" id="1114963"/>
    <lineage>
        <taxon>Bacteria</taxon>
        <taxon>Pseudomonadati</taxon>
        <taxon>Pseudomonadota</taxon>
        <taxon>Alphaproteobacteria</taxon>
        <taxon>Sphingomonadales</taxon>
        <taxon>Sphingomonadaceae</taxon>
        <taxon>Novosphingobium</taxon>
    </lineage>
</organism>
<dbReference type="Proteomes" id="UP000052268">
    <property type="component" value="Unassembled WGS sequence"/>
</dbReference>
<evidence type="ECO:0000313" key="2">
    <source>
        <dbReference type="Proteomes" id="UP000052268"/>
    </source>
</evidence>
<keyword evidence="2" id="KW-1185">Reference proteome</keyword>
<gene>
    <name evidence="1" type="ORF">V474_15825</name>
</gene>
<dbReference type="InterPro" id="IPR013783">
    <property type="entry name" value="Ig-like_fold"/>
</dbReference>
<proteinExistence type="predicted"/>